<protein>
    <submittedName>
        <fullName evidence="1">EcsC family protein</fullName>
    </submittedName>
</protein>
<dbReference type="AlphaFoldDB" id="A0A4S4C4N0"/>
<accession>A0A4S4C4N0</accession>
<dbReference type="PANTHER" id="PTHR41260:SF1">
    <property type="entry name" value="PROTEIN ECSC"/>
    <property type="match status" value="1"/>
</dbReference>
<dbReference type="Proteomes" id="UP000310636">
    <property type="component" value="Unassembled WGS sequence"/>
</dbReference>
<evidence type="ECO:0000313" key="1">
    <source>
        <dbReference type="EMBL" id="THF82104.1"/>
    </source>
</evidence>
<keyword evidence="2" id="KW-1185">Reference proteome</keyword>
<comment type="caution">
    <text evidence="1">The sequence shown here is derived from an EMBL/GenBank/DDBJ whole genome shotgun (WGS) entry which is preliminary data.</text>
</comment>
<name>A0A4S4C4N0_9BACL</name>
<organism evidence="1 2">
    <name type="scientific">Cohnella fermenti</name>
    <dbReference type="NCBI Taxonomy" id="2565925"/>
    <lineage>
        <taxon>Bacteria</taxon>
        <taxon>Bacillati</taxon>
        <taxon>Bacillota</taxon>
        <taxon>Bacilli</taxon>
        <taxon>Bacillales</taxon>
        <taxon>Paenibacillaceae</taxon>
        <taxon>Cohnella</taxon>
    </lineage>
</organism>
<dbReference type="OrthoDB" id="1425703at2"/>
<dbReference type="Pfam" id="PF12787">
    <property type="entry name" value="EcsC"/>
    <property type="match status" value="1"/>
</dbReference>
<dbReference type="InterPro" id="IPR024787">
    <property type="entry name" value="EcsC"/>
</dbReference>
<gene>
    <name evidence="1" type="ORF">E6C55_06875</name>
</gene>
<reference evidence="1 2" key="1">
    <citation type="submission" date="2019-04" db="EMBL/GenBank/DDBJ databases">
        <title>Cohnella sp. nov. isolated from preserved vegetables.</title>
        <authorList>
            <person name="Lin S.-Y."/>
            <person name="Hung M.-H."/>
            <person name="Young C.-C."/>
        </authorList>
    </citation>
    <scope>NUCLEOTIDE SEQUENCE [LARGE SCALE GENOMIC DNA]</scope>
    <source>
        <strain evidence="1 2">CC-MHH1044</strain>
    </source>
</reference>
<proteinExistence type="predicted"/>
<sequence>MVAITQQTITKALDWAYEKVVVGGVPGTQDAYELAAEFSKGKGELRDQINSIIRWQNTKSATSGFLTGLGGIVTLPVAIPANLASVLYIQLRMIAAIAIMGGHDVKDDKVRTMAYASLCGNAAKDILKDVGIVIGKKMAEQGLKKLSGEVIKKINQKVGFRLLTKFGSKGVVNLSKAIPLVGGVTGAVMDGVSTNIIGNTARNLFIE</sequence>
<evidence type="ECO:0000313" key="2">
    <source>
        <dbReference type="Proteomes" id="UP000310636"/>
    </source>
</evidence>
<dbReference type="EMBL" id="SSOB01000007">
    <property type="protein sequence ID" value="THF82104.1"/>
    <property type="molecule type" value="Genomic_DNA"/>
</dbReference>
<dbReference type="PANTHER" id="PTHR41260">
    <property type="entry name" value="PROTEIN ECSC"/>
    <property type="match status" value="1"/>
</dbReference>